<dbReference type="PROSITE" id="PS50977">
    <property type="entry name" value="HTH_TETR_2"/>
    <property type="match status" value="1"/>
</dbReference>
<evidence type="ECO:0000256" key="1">
    <source>
        <dbReference type="ARBA" id="ARBA00023015"/>
    </source>
</evidence>
<feature type="DNA-binding region" description="H-T-H motif" evidence="4">
    <location>
        <begin position="29"/>
        <end position="48"/>
    </location>
</feature>
<proteinExistence type="predicted"/>
<dbReference type="Pfam" id="PF00440">
    <property type="entry name" value="TetR_N"/>
    <property type="match status" value="1"/>
</dbReference>
<dbReference type="Gene3D" id="1.10.357.10">
    <property type="entry name" value="Tetracycline Repressor, domain 2"/>
    <property type="match status" value="1"/>
</dbReference>
<dbReference type="InterPro" id="IPR001647">
    <property type="entry name" value="HTH_TetR"/>
</dbReference>
<keyword evidence="3" id="KW-0804">Transcription</keyword>
<feature type="domain" description="HTH tetR-type" evidence="5">
    <location>
        <begin position="6"/>
        <end position="66"/>
    </location>
</feature>
<evidence type="ECO:0000256" key="2">
    <source>
        <dbReference type="ARBA" id="ARBA00023125"/>
    </source>
</evidence>
<keyword evidence="7" id="KW-1185">Reference proteome</keyword>
<dbReference type="PANTHER" id="PTHR47506">
    <property type="entry name" value="TRANSCRIPTIONAL REGULATORY PROTEIN"/>
    <property type="match status" value="1"/>
</dbReference>
<evidence type="ECO:0000256" key="3">
    <source>
        <dbReference type="ARBA" id="ARBA00023163"/>
    </source>
</evidence>
<protein>
    <submittedName>
        <fullName evidence="6">TetR family transcriptional regulator</fullName>
    </submittedName>
</protein>
<keyword evidence="1" id="KW-0805">Transcription regulation</keyword>
<gene>
    <name evidence="6" type="ORF">QQ020_20995</name>
</gene>
<dbReference type="RefSeq" id="WP_346759909.1">
    <property type="nucleotide sequence ID" value="NZ_JAUJEB010000005.1"/>
</dbReference>
<name>A0ABT8L9Z4_9BACT</name>
<dbReference type="PANTHER" id="PTHR47506:SF1">
    <property type="entry name" value="HTH-TYPE TRANSCRIPTIONAL REGULATOR YJDC"/>
    <property type="match status" value="1"/>
</dbReference>
<sequence>MVGKSLNTRQKILHLGEQLLKGKGLNAFSYSDISSALGVKNAAIHYHFHGKQDLLLAIIEENITRFDEIIKKTGDKQVDVWDKLQAFLDIYISNIENNHQICLFGSLASDFLTIGAAEQVNLKSFAEKILEWLGGALAEGKALGKFKFEGDPRTRAVTVCATLAGGLQLARITGKQDFYELVEQVKADLNAK</sequence>
<accession>A0ABT8L9Z4</accession>
<dbReference type="InterPro" id="IPR009057">
    <property type="entry name" value="Homeodomain-like_sf"/>
</dbReference>
<organism evidence="6 7">
    <name type="scientific">Agaribacillus aureus</name>
    <dbReference type="NCBI Taxonomy" id="3051825"/>
    <lineage>
        <taxon>Bacteria</taxon>
        <taxon>Pseudomonadati</taxon>
        <taxon>Bacteroidota</taxon>
        <taxon>Cytophagia</taxon>
        <taxon>Cytophagales</taxon>
        <taxon>Splendidivirgaceae</taxon>
        <taxon>Agaribacillus</taxon>
    </lineage>
</organism>
<comment type="caution">
    <text evidence="6">The sequence shown here is derived from an EMBL/GenBank/DDBJ whole genome shotgun (WGS) entry which is preliminary data.</text>
</comment>
<dbReference type="InterPro" id="IPR036271">
    <property type="entry name" value="Tet_transcr_reg_TetR-rel_C_sf"/>
</dbReference>
<dbReference type="SUPFAM" id="SSF48498">
    <property type="entry name" value="Tetracyclin repressor-like, C-terminal domain"/>
    <property type="match status" value="1"/>
</dbReference>
<evidence type="ECO:0000259" key="5">
    <source>
        <dbReference type="PROSITE" id="PS50977"/>
    </source>
</evidence>
<evidence type="ECO:0000313" key="6">
    <source>
        <dbReference type="EMBL" id="MDN5214570.1"/>
    </source>
</evidence>
<evidence type="ECO:0000313" key="7">
    <source>
        <dbReference type="Proteomes" id="UP001172083"/>
    </source>
</evidence>
<dbReference type="PRINTS" id="PR00455">
    <property type="entry name" value="HTHTETR"/>
</dbReference>
<dbReference type="Proteomes" id="UP001172083">
    <property type="component" value="Unassembled WGS sequence"/>
</dbReference>
<dbReference type="EMBL" id="JAUJEB010000005">
    <property type="protein sequence ID" value="MDN5214570.1"/>
    <property type="molecule type" value="Genomic_DNA"/>
</dbReference>
<dbReference type="SUPFAM" id="SSF46689">
    <property type="entry name" value="Homeodomain-like"/>
    <property type="match status" value="1"/>
</dbReference>
<keyword evidence="2 4" id="KW-0238">DNA-binding</keyword>
<evidence type="ECO:0000256" key="4">
    <source>
        <dbReference type="PROSITE-ProRule" id="PRU00335"/>
    </source>
</evidence>
<reference evidence="6" key="1">
    <citation type="submission" date="2023-06" db="EMBL/GenBank/DDBJ databases">
        <title>Genomic of Agaribacillus aureum.</title>
        <authorList>
            <person name="Wang G."/>
        </authorList>
    </citation>
    <scope>NUCLEOTIDE SEQUENCE</scope>
    <source>
        <strain evidence="6">BMA12</strain>
    </source>
</reference>